<dbReference type="Proteomes" id="UP000076722">
    <property type="component" value="Unassembled WGS sequence"/>
</dbReference>
<gene>
    <name evidence="3" type="ORF">SISNIDRAFT_467498</name>
</gene>
<name>A0A164SK54_9AGAM</name>
<proteinExistence type="predicted"/>
<evidence type="ECO:0000313" key="3">
    <source>
        <dbReference type="EMBL" id="KZS91564.1"/>
    </source>
</evidence>
<keyword evidence="4" id="KW-1185">Reference proteome</keyword>
<evidence type="ECO:0000256" key="2">
    <source>
        <dbReference type="SAM" id="Phobius"/>
    </source>
</evidence>
<keyword evidence="2" id="KW-1133">Transmembrane helix</keyword>
<organism evidence="3 4">
    <name type="scientific">Sistotremastrum niveocremeum HHB9708</name>
    <dbReference type="NCBI Taxonomy" id="1314777"/>
    <lineage>
        <taxon>Eukaryota</taxon>
        <taxon>Fungi</taxon>
        <taxon>Dikarya</taxon>
        <taxon>Basidiomycota</taxon>
        <taxon>Agaricomycotina</taxon>
        <taxon>Agaricomycetes</taxon>
        <taxon>Sistotremastrales</taxon>
        <taxon>Sistotremastraceae</taxon>
        <taxon>Sertulicium</taxon>
        <taxon>Sertulicium niveocremeum</taxon>
    </lineage>
</organism>
<feature type="compositionally biased region" description="Basic and acidic residues" evidence="1">
    <location>
        <begin position="206"/>
        <end position="215"/>
    </location>
</feature>
<accession>A0A164SK54</accession>
<reference evidence="3 4" key="1">
    <citation type="journal article" date="2016" name="Mol. Biol. Evol.">
        <title>Comparative Genomics of Early-Diverging Mushroom-Forming Fungi Provides Insights into the Origins of Lignocellulose Decay Capabilities.</title>
        <authorList>
            <person name="Nagy L.G."/>
            <person name="Riley R."/>
            <person name="Tritt A."/>
            <person name="Adam C."/>
            <person name="Daum C."/>
            <person name="Floudas D."/>
            <person name="Sun H."/>
            <person name="Yadav J.S."/>
            <person name="Pangilinan J."/>
            <person name="Larsson K.H."/>
            <person name="Matsuura K."/>
            <person name="Barry K."/>
            <person name="Labutti K."/>
            <person name="Kuo R."/>
            <person name="Ohm R.A."/>
            <person name="Bhattacharya S.S."/>
            <person name="Shirouzu T."/>
            <person name="Yoshinaga Y."/>
            <person name="Martin F.M."/>
            <person name="Grigoriev I.V."/>
            <person name="Hibbett D.S."/>
        </authorList>
    </citation>
    <scope>NUCLEOTIDE SEQUENCE [LARGE SCALE GENOMIC DNA]</scope>
    <source>
        <strain evidence="3 4">HHB9708</strain>
    </source>
</reference>
<evidence type="ECO:0000313" key="4">
    <source>
        <dbReference type="Proteomes" id="UP000076722"/>
    </source>
</evidence>
<protein>
    <submittedName>
        <fullName evidence="3">Uncharacterized protein</fullName>
    </submittedName>
</protein>
<feature type="transmembrane region" description="Helical" evidence="2">
    <location>
        <begin position="6"/>
        <end position="30"/>
    </location>
</feature>
<sequence length="249" mass="27295">MGDNGATIGIAVGISVAAIALLVIGFWIVTRRQAKDRMRRDELIASGANDPETRMAIADPWHGYKKGSDPNSSDPAEAHPQDAALIRWKRLTCRAPKLPVLRIDLHKKLEDTPSVRTSIAHRERSRALLLRSTSGGDELSHCQTLKRILNPAMTNAAAIGLGVGLSCAVFLVALFVFWNYTRNISKDRNRADVENMIGGEGQTGNEPRKLRRDDILPSPQAPPHLEHDEDARYFTAAKLANIGGKTEGH</sequence>
<keyword evidence="2" id="KW-0472">Membrane</keyword>
<dbReference type="AlphaFoldDB" id="A0A164SK54"/>
<feature type="region of interest" description="Disordered" evidence="1">
    <location>
        <begin position="60"/>
        <end position="79"/>
    </location>
</feature>
<feature type="region of interest" description="Disordered" evidence="1">
    <location>
        <begin position="195"/>
        <end position="228"/>
    </location>
</feature>
<keyword evidence="2" id="KW-0812">Transmembrane</keyword>
<dbReference type="EMBL" id="KV419414">
    <property type="protein sequence ID" value="KZS91564.1"/>
    <property type="molecule type" value="Genomic_DNA"/>
</dbReference>
<feature type="transmembrane region" description="Helical" evidence="2">
    <location>
        <begin position="156"/>
        <end position="180"/>
    </location>
</feature>
<evidence type="ECO:0000256" key="1">
    <source>
        <dbReference type="SAM" id="MobiDB-lite"/>
    </source>
</evidence>